<dbReference type="Pfam" id="PF02574">
    <property type="entry name" value="S-methyl_trans"/>
    <property type="match status" value="1"/>
</dbReference>
<evidence type="ECO:0000256" key="7">
    <source>
        <dbReference type="ARBA" id="ARBA00023002"/>
    </source>
</evidence>
<dbReference type="OrthoDB" id="9803687at2"/>
<dbReference type="GO" id="GO:0035999">
    <property type="term" value="P:tetrahydrofolate interconversion"/>
    <property type="evidence" value="ECO:0007669"/>
    <property type="project" value="UniProtKB-UniPathway"/>
</dbReference>
<keyword evidence="7" id="KW-0560">Oxidoreductase</keyword>
<reference evidence="10" key="1">
    <citation type="submission" date="2019-09" db="EMBL/GenBank/DDBJ databases">
        <authorList>
            <person name="Teo W.F.A."/>
            <person name="Duangmal K."/>
        </authorList>
    </citation>
    <scope>NUCLEOTIDE SEQUENCE [LARGE SCALE GENOMIC DNA]</scope>
    <source>
        <strain evidence="10">K81G1</strain>
    </source>
</reference>
<feature type="domain" description="Hcy-binding" evidence="9">
    <location>
        <begin position="1"/>
        <end position="267"/>
    </location>
</feature>
<dbReference type="GO" id="GO:0008168">
    <property type="term" value="F:methyltransferase activity"/>
    <property type="evidence" value="ECO:0007669"/>
    <property type="project" value="UniProtKB-UniRule"/>
</dbReference>
<dbReference type="UniPathway" id="UPA00193"/>
<comment type="cofactor">
    <cofactor evidence="8">
        <name>Zn(2+)</name>
        <dbReference type="ChEBI" id="CHEBI:29105"/>
    </cofactor>
</comment>
<dbReference type="AlphaFoldDB" id="A0A5N0V7H3"/>
<dbReference type="GO" id="GO:0032259">
    <property type="term" value="P:methylation"/>
    <property type="evidence" value="ECO:0007669"/>
    <property type="project" value="UniProtKB-KW"/>
</dbReference>
<name>A0A5N0V7H3_9PSEU</name>
<accession>A0A5N0V7H3</accession>
<evidence type="ECO:0000256" key="8">
    <source>
        <dbReference type="PROSITE-ProRule" id="PRU00333"/>
    </source>
</evidence>
<organism evidence="10 11">
    <name type="scientific">Amycolatopsis acidicola</name>
    <dbReference type="NCBI Taxonomy" id="2596893"/>
    <lineage>
        <taxon>Bacteria</taxon>
        <taxon>Bacillati</taxon>
        <taxon>Actinomycetota</taxon>
        <taxon>Actinomycetes</taxon>
        <taxon>Pseudonocardiales</taxon>
        <taxon>Pseudonocardiaceae</taxon>
        <taxon>Amycolatopsis</taxon>
    </lineage>
</organism>
<comment type="caution">
    <text evidence="10">The sequence shown here is derived from an EMBL/GenBank/DDBJ whole genome shotgun (WGS) entry which is preliminary data.</text>
</comment>
<dbReference type="InterPro" id="IPR029041">
    <property type="entry name" value="FAD-linked_oxidoreductase-like"/>
</dbReference>
<evidence type="ECO:0000313" key="11">
    <source>
        <dbReference type="Proteomes" id="UP000319769"/>
    </source>
</evidence>
<feature type="binding site" evidence="8">
    <location>
        <position position="253"/>
    </location>
    <ligand>
        <name>Zn(2+)</name>
        <dbReference type="ChEBI" id="CHEBI:29105"/>
    </ligand>
</feature>
<keyword evidence="8" id="KW-0862">Zinc</keyword>
<gene>
    <name evidence="10" type="ORF">FPZ12_013765</name>
</gene>
<evidence type="ECO:0000256" key="1">
    <source>
        <dbReference type="ARBA" id="ARBA00001974"/>
    </source>
</evidence>
<evidence type="ECO:0000256" key="4">
    <source>
        <dbReference type="ARBA" id="ARBA00022630"/>
    </source>
</evidence>
<dbReference type="Proteomes" id="UP000319769">
    <property type="component" value="Unassembled WGS sequence"/>
</dbReference>
<evidence type="ECO:0000313" key="10">
    <source>
        <dbReference type="EMBL" id="KAA9161664.1"/>
    </source>
</evidence>
<evidence type="ECO:0000256" key="6">
    <source>
        <dbReference type="ARBA" id="ARBA00022827"/>
    </source>
</evidence>
<keyword evidence="8" id="KW-0479">Metal-binding</keyword>
<evidence type="ECO:0000256" key="2">
    <source>
        <dbReference type="ARBA" id="ARBA00004777"/>
    </source>
</evidence>
<keyword evidence="3 8" id="KW-0489">Methyltransferase</keyword>
<keyword evidence="4" id="KW-0285">Flavoprotein</keyword>
<dbReference type="Pfam" id="PF02219">
    <property type="entry name" value="MTHFR"/>
    <property type="match status" value="1"/>
</dbReference>
<evidence type="ECO:0000256" key="5">
    <source>
        <dbReference type="ARBA" id="ARBA00022679"/>
    </source>
</evidence>
<dbReference type="InterPro" id="IPR003726">
    <property type="entry name" value="HCY_dom"/>
</dbReference>
<dbReference type="Gene3D" id="3.20.20.220">
    <property type="match status" value="1"/>
</dbReference>
<dbReference type="PANTHER" id="PTHR11103">
    <property type="entry name" value="SLR1189 PROTEIN"/>
    <property type="match status" value="1"/>
</dbReference>
<dbReference type="PROSITE" id="PS50970">
    <property type="entry name" value="HCY"/>
    <property type="match status" value="1"/>
</dbReference>
<proteinExistence type="predicted"/>
<dbReference type="GO" id="GO:0046872">
    <property type="term" value="F:metal ion binding"/>
    <property type="evidence" value="ECO:0007669"/>
    <property type="project" value="UniProtKB-KW"/>
</dbReference>
<dbReference type="GO" id="GO:0004489">
    <property type="term" value="F:methylenetetrahydrofolate reductase [NAD(P)H] activity"/>
    <property type="evidence" value="ECO:0007669"/>
    <property type="project" value="InterPro"/>
</dbReference>
<keyword evidence="6" id="KW-0274">FAD</keyword>
<evidence type="ECO:0000259" key="9">
    <source>
        <dbReference type="PROSITE" id="PS50970"/>
    </source>
</evidence>
<dbReference type="InterPro" id="IPR036589">
    <property type="entry name" value="HCY_dom_sf"/>
</dbReference>
<comment type="pathway">
    <text evidence="2">One-carbon metabolism; tetrahydrofolate interconversion.</text>
</comment>
<dbReference type="InterPro" id="IPR003171">
    <property type="entry name" value="Mehydrof_redctse-like"/>
</dbReference>
<keyword evidence="5 8" id="KW-0808">Transferase</keyword>
<protein>
    <submittedName>
        <fullName evidence="10">Bifunctional homocysteine S-methyltransferase/methylenetetrahydrofolate reductase</fullName>
    </submittedName>
</protein>
<dbReference type="EMBL" id="VMNW02000016">
    <property type="protein sequence ID" value="KAA9161664.1"/>
    <property type="molecule type" value="Genomic_DNA"/>
</dbReference>
<feature type="binding site" evidence="8">
    <location>
        <position position="189"/>
    </location>
    <ligand>
        <name>Zn(2+)</name>
        <dbReference type="ChEBI" id="CHEBI:29105"/>
    </ligand>
</feature>
<dbReference type="SUPFAM" id="SSF82282">
    <property type="entry name" value="Homocysteine S-methyltransferase"/>
    <property type="match status" value="1"/>
</dbReference>
<comment type="cofactor">
    <cofactor evidence="1">
        <name>FAD</name>
        <dbReference type="ChEBI" id="CHEBI:57692"/>
    </cofactor>
</comment>
<sequence>MGTMLHAAGNSLDRALPELNLSNSELVSTVHESYVAAGADLLLTNTFGANRLRLAELGGSATVRDVNMAGVRLARQARRGARRTVFVGGSVSPAAKAGQGAAYSPDERIDVIREQVTALIDGGVDLLVLETFGGLGELLEAVAIAVETDVPVIAQATFTAEGRTLDGETPEEVAKALARTEVAAIGANCTVGPQHMLGIVKRLRGTLPVSAQPNAGIPRRIGRRFEYGVDGEYFARYARAHAESGASIVGGCCGTTPGHIREVVARLADLRPPEQRRKVSKHKRSSEPARGKLAQRLRDKEFVVAAQYSRPGDHQGVDLVFGKDIATMTAWDKTITTLQDELHGAHAFGLRTVVCETGSPPPLGDYPDADGILEVDSIGLIELLAAFNAGRDRTGHTLVTRTAFHIGARFNPGAADLDAELVRTKAKIAAGAQFLVTTPVYDLESFAWMLTELSEEDIPILMSVHPLSGYAEAEYLAHEVPDVRVPPDTLEALQAGERTGYEVAGELLAAARKLADGVVLHIRDSSEITKLLG</sequence>
<dbReference type="Gene3D" id="3.20.20.330">
    <property type="entry name" value="Homocysteine-binding-like domain"/>
    <property type="match status" value="1"/>
</dbReference>
<dbReference type="SUPFAM" id="SSF51730">
    <property type="entry name" value="FAD-linked oxidoreductase"/>
    <property type="match status" value="1"/>
</dbReference>
<evidence type="ECO:0000256" key="3">
    <source>
        <dbReference type="ARBA" id="ARBA00022603"/>
    </source>
</evidence>
<keyword evidence="11" id="KW-1185">Reference proteome</keyword>
<dbReference type="GO" id="GO:0006555">
    <property type="term" value="P:methionine metabolic process"/>
    <property type="evidence" value="ECO:0007669"/>
    <property type="project" value="InterPro"/>
</dbReference>
<feature type="binding site" evidence="8">
    <location>
        <position position="252"/>
    </location>
    <ligand>
        <name>Zn(2+)</name>
        <dbReference type="ChEBI" id="CHEBI:29105"/>
    </ligand>
</feature>
<dbReference type="PANTHER" id="PTHR11103:SF18">
    <property type="entry name" value="SLR1189 PROTEIN"/>
    <property type="match status" value="1"/>
</dbReference>